<dbReference type="PIRSF" id="PIRSF004692">
    <property type="entry name" value="KdsD_KpsF"/>
    <property type="match status" value="1"/>
</dbReference>
<evidence type="ECO:0000256" key="4">
    <source>
        <dbReference type="PIRNR" id="PIRNR004692"/>
    </source>
</evidence>
<feature type="site" description="Catalytically relevant" evidence="6">
    <location>
        <position position="125"/>
    </location>
</feature>
<dbReference type="EMBL" id="CP060244">
    <property type="protein sequence ID" value="QNT78797.1"/>
    <property type="molecule type" value="Genomic_DNA"/>
</dbReference>
<evidence type="ECO:0000259" key="9">
    <source>
        <dbReference type="PROSITE" id="PS51464"/>
    </source>
</evidence>
<dbReference type="PANTHER" id="PTHR42745:SF1">
    <property type="entry name" value="ARABINOSE 5-PHOSPHATE ISOMERASE KDSD"/>
    <property type="match status" value="1"/>
</dbReference>
<dbReference type="GO" id="GO:0005975">
    <property type="term" value="P:carbohydrate metabolic process"/>
    <property type="evidence" value="ECO:0007669"/>
    <property type="project" value="InterPro"/>
</dbReference>
<dbReference type="Gene3D" id="3.10.580.10">
    <property type="entry name" value="CBS-domain"/>
    <property type="match status" value="1"/>
</dbReference>
<organism evidence="10 11">
    <name type="scientific">Entomobacter blattae</name>
    <dbReference type="NCBI Taxonomy" id="2762277"/>
    <lineage>
        <taxon>Bacteria</taxon>
        <taxon>Pseudomonadati</taxon>
        <taxon>Pseudomonadota</taxon>
        <taxon>Alphaproteobacteria</taxon>
        <taxon>Acetobacterales</taxon>
        <taxon>Acetobacteraceae</taxon>
        <taxon>Entomobacter</taxon>
    </lineage>
</organism>
<dbReference type="KEGG" id="ebla:JGUZn3_15740"/>
<dbReference type="GO" id="GO:0046872">
    <property type="term" value="F:metal ion binding"/>
    <property type="evidence" value="ECO:0007669"/>
    <property type="project" value="UniProtKB-KW"/>
</dbReference>
<keyword evidence="3 7" id="KW-0129">CBS domain</keyword>
<dbReference type="RefSeq" id="WP_203413028.1">
    <property type="nucleotide sequence ID" value="NZ_CP060244.1"/>
</dbReference>
<dbReference type="PANTHER" id="PTHR42745">
    <property type="match status" value="1"/>
</dbReference>
<dbReference type="InterPro" id="IPR046342">
    <property type="entry name" value="CBS_dom_sf"/>
</dbReference>
<reference evidence="10 11" key="1">
    <citation type="submission" date="2020-08" db="EMBL/GenBank/DDBJ databases">
        <title>Complete genome sequence of Entomobacter blattae G55GP.</title>
        <authorList>
            <person name="Poehlein A."/>
            <person name="Guzman J."/>
            <person name="Daniel R."/>
            <person name="Vilcinskas A."/>
        </authorList>
    </citation>
    <scope>NUCLEOTIDE SEQUENCE [LARGE SCALE GENOMIC DNA]</scope>
    <source>
        <strain evidence="10 11">G55GP</strain>
    </source>
</reference>
<evidence type="ECO:0000313" key="11">
    <source>
        <dbReference type="Proteomes" id="UP000516349"/>
    </source>
</evidence>
<dbReference type="InterPro" id="IPR001347">
    <property type="entry name" value="SIS_dom"/>
</dbReference>
<feature type="site" description="Catalytically relevant" evidence="6">
    <location>
        <position position="73"/>
    </location>
</feature>
<dbReference type="InterPro" id="IPR050986">
    <property type="entry name" value="GutQ/KpsF_isomerases"/>
</dbReference>
<feature type="domain" description="SIS" evidence="9">
    <location>
        <begin position="55"/>
        <end position="198"/>
    </location>
</feature>
<dbReference type="InterPro" id="IPR046348">
    <property type="entry name" value="SIS_dom_sf"/>
</dbReference>
<gene>
    <name evidence="10" type="primary">kdsD</name>
    <name evidence="10" type="ORF">JGUZn3_15740</name>
</gene>
<accession>A0A7H1NSN7</accession>
<dbReference type="InterPro" id="IPR000644">
    <property type="entry name" value="CBS_dom"/>
</dbReference>
<evidence type="ECO:0000256" key="1">
    <source>
        <dbReference type="ARBA" id="ARBA00008165"/>
    </source>
</evidence>
<evidence type="ECO:0000256" key="3">
    <source>
        <dbReference type="ARBA" id="ARBA00023122"/>
    </source>
</evidence>
<feature type="domain" description="CBS" evidence="8">
    <location>
        <begin position="223"/>
        <end position="282"/>
    </location>
</feature>
<dbReference type="GO" id="GO:0019146">
    <property type="term" value="F:arabinose-5-phosphate isomerase activity"/>
    <property type="evidence" value="ECO:0007669"/>
    <property type="project" value="UniProtKB-EC"/>
</dbReference>
<dbReference type="SUPFAM" id="SSF53697">
    <property type="entry name" value="SIS domain"/>
    <property type="match status" value="1"/>
</dbReference>
<evidence type="ECO:0000259" key="8">
    <source>
        <dbReference type="PROSITE" id="PS51371"/>
    </source>
</evidence>
<feature type="binding site" evidence="5">
    <location>
        <position position="96"/>
    </location>
    <ligand>
        <name>Zn(2+)</name>
        <dbReference type="ChEBI" id="CHEBI:29105"/>
    </ligand>
</feature>
<dbReference type="GO" id="GO:1901135">
    <property type="term" value="P:carbohydrate derivative metabolic process"/>
    <property type="evidence" value="ECO:0007669"/>
    <property type="project" value="InterPro"/>
</dbReference>
<dbReference type="Gene3D" id="3.40.50.10490">
    <property type="entry name" value="Glucose-6-phosphate isomerase like protein, domain 1"/>
    <property type="match status" value="1"/>
</dbReference>
<keyword evidence="10" id="KW-0413">Isomerase</keyword>
<dbReference type="PROSITE" id="PS51464">
    <property type="entry name" value="SIS"/>
    <property type="match status" value="1"/>
</dbReference>
<comment type="similarity">
    <text evidence="1 4">Belongs to the SIS family. GutQ/KpsF subfamily.</text>
</comment>
<name>A0A7H1NSN7_9PROT</name>
<feature type="site" description="Catalytically relevant" evidence="6">
    <location>
        <position position="207"/>
    </location>
</feature>
<dbReference type="Pfam" id="PF01380">
    <property type="entry name" value="SIS"/>
    <property type="match status" value="1"/>
</dbReference>
<sequence length="345" mass="36673">MTTLVSTEKTCDTDIALAYAFLKREQAGLQTLLEKFSPSSLVSQTGETQQQFQTLIQALADLKGRIVVTGIGKSGHIGKKIQATLASTGSPSLFIHPSEASHGDLGMVQKEDAILAISASGETAELSHIITYAKRIGILLCCITFSAHSTLAKASDIALILPTVQEACPMGLAPTTTSLMQLAIGDAIAVVLLQKKGFTPHDFSLFHPGGTLGAKLAFVKDLMHTGKELPLVSPSTLMHEAILEITQKAFGCLGVVSDDGKLVGIITDGDLRRVLYTHANTLHNLTAEAVMNVAPLTITADMLAADALRIMNDPAKPVTCLFIINQNHRPMGIIHIHDLLRAGLT</sequence>
<dbReference type="CDD" id="cd04604">
    <property type="entry name" value="CBS_pair_SIS_assoc"/>
    <property type="match status" value="1"/>
</dbReference>
<dbReference type="EC" id="5.3.1.13" evidence="10"/>
<dbReference type="NCBIfam" id="TIGR00393">
    <property type="entry name" value="kpsF"/>
    <property type="match status" value="1"/>
</dbReference>
<evidence type="ECO:0000256" key="6">
    <source>
        <dbReference type="PIRSR" id="PIRSR004692-3"/>
    </source>
</evidence>
<dbReference type="InterPro" id="IPR035474">
    <property type="entry name" value="SIS_Kpsf"/>
</dbReference>
<keyword evidence="5" id="KW-0862">Zinc</keyword>
<dbReference type="CDD" id="cd05014">
    <property type="entry name" value="SIS_Kpsf"/>
    <property type="match status" value="1"/>
</dbReference>
<protein>
    <submittedName>
        <fullName evidence="10">Arabinose 5-phosphate isomerase KdsD</fullName>
        <ecNumber evidence="10">5.3.1.13</ecNumber>
    </submittedName>
</protein>
<evidence type="ECO:0000256" key="5">
    <source>
        <dbReference type="PIRSR" id="PIRSR004692-2"/>
    </source>
</evidence>
<dbReference type="InterPro" id="IPR004800">
    <property type="entry name" value="KdsD/KpsF-type"/>
</dbReference>
<dbReference type="Pfam" id="PF00571">
    <property type="entry name" value="CBS"/>
    <property type="match status" value="2"/>
</dbReference>
<dbReference type="FunFam" id="3.40.50.10490:FF:000011">
    <property type="entry name" value="Arabinose 5-phosphate isomerase"/>
    <property type="match status" value="1"/>
</dbReference>
<keyword evidence="5" id="KW-0479">Metal-binding</keyword>
<evidence type="ECO:0000256" key="2">
    <source>
        <dbReference type="ARBA" id="ARBA00022737"/>
    </source>
</evidence>
<dbReference type="GO" id="GO:0097367">
    <property type="term" value="F:carbohydrate derivative binding"/>
    <property type="evidence" value="ECO:0007669"/>
    <property type="project" value="InterPro"/>
</dbReference>
<keyword evidence="2" id="KW-0677">Repeat</keyword>
<proteinExistence type="inferred from homology"/>
<evidence type="ECO:0000313" key="10">
    <source>
        <dbReference type="EMBL" id="QNT78797.1"/>
    </source>
</evidence>
<feature type="domain" description="CBS" evidence="8">
    <location>
        <begin position="291"/>
        <end position="345"/>
    </location>
</feature>
<dbReference type="PROSITE" id="PS51371">
    <property type="entry name" value="CBS"/>
    <property type="match status" value="2"/>
</dbReference>
<dbReference type="Proteomes" id="UP000516349">
    <property type="component" value="Chromosome"/>
</dbReference>
<keyword evidence="11" id="KW-1185">Reference proteome</keyword>
<dbReference type="SMART" id="SM00116">
    <property type="entry name" value="CBS"/>
    <property type="match status" value="2"/>
</dbReference>
<feature type="site" description="Catalytically relevant" evidence="6">
    <location>
        <position position="166"/>
    </location>
</feature>
<dbReference type="AlphaFoldDB" id="A0A7H1NSN7"/>
<evidence type="ECO:0000256" key="7">
    <source>
        <dbReference type="PROSITE-ProRule" id="PRU00703"/>
    </source>
</evidence>